<dbReference type="GO" id="GO:0004252">
    <property type="term" value="F:serine-type endopeptidase activity"/>
    <property type="evidence" value="ECO:0007669"/>
    <property type="project" value="InterPro"/>
</dbReference>
<dbReference type="Gene3D" id="3.40.50.200">
    <property type="entry name" value="Peptidase S8/S53 domain"/>
    <property type="match status" value="1"/>
</dbReference>
<evidence type="ECO:0000313" key="3">
    <source>
        <dbReference type="Proteomes" id="UP000519439"/>
    </source>
</evidence>
<keyword evidence="3" id="KW-1185">Reference proteome</keyword>
<dbReference type="SUPFAM" id="SSF52743">
    <property type="entry name" value="Subtilisin-like"/>
    <property type="match status" value="1"/>
</dbReference>
<sequence length="548" mass="58713">MSDATGPIPVVMGVIDDGIAFAHERFRSLVNGRWKSRVESWWLQDGAHQGSTSSVPYGRELRKAEIDNLLDACNRAGHVDEDLLYRKAGLIDFRQAGHKSAAWRAAHGTHVMDLACGLVPYEPQAERPIVCVQLPTRVTAQTSGAALYPYALDAIAYILSCAEEISKERGYSHLPVVINLSYGRLAGPHDGTLDLESAIDDIVDNCAEHGISLRVVLPSGNSYLYRCHSQVSFERRSQTASLLWRVMPDDRTPSFLEIWLPPRKSGLSASRIELKITSPTGQSRSIGETPGAVRWASGNQTYAKAHYVISPITQRGMFLIALAPTAQLDPTATLSPAGTWTIELRNRGLSRADTIHAWIQRDDTLYGFPSQGRQSCFDHACYARYDHAGRDNEMDDAACVVKRDSTINGIATGQHPIVIGGYLGKEMVAAPYSAAGSSIPSASSPRKPDALAISDNSRVHRGVLAAGTRSGSVVAIGGTSVAAPQVARWCASQLASGNAGNRASVQALAAQDEAGLPAGTPAVPSPQRGGSGRLRLPSPGPLKGRMDP</sequence>
<protein>
    <recommendedName>
        <fullName evidence="4">Peptidase S8/S53 domain-containing protein</fullName>
    </recommendedName>
</protein>
<feature type="region of interest" description="Disordered" evidence="1">
    <location>
        <begin position="511"/>
        <end position="548"/>
    </location>
</feature>
<dbReference type="InterPro" id="IPR036852">
    <property type="entry name" value="Peptidase_S8/S53_dom_sf"/>
</dbReference>
<evidence type="ECO:0000313" key="2">
    <source>
        <dbReference type="EMBL" id="MBB4040389.1"/>
    </source>
</evidence>
<dbReference type="RefSeq" id="WP_154664151.1">
    <property type="nucleotide sequence ID" value="NZ_JACIDC010000006.1"/>
</dbReference>
<dbReference type="Proteomes" id="UP000519439">
    <property type="component" value="Unassembled WGS sequence"/>
</dbReference>
<dbReference type="Gene3D" id="2.60.120.1290">
    <property type="match status" value="1"/>
</dbReference>
<name>A0A7W6IFJ5_9HYPH</name>
<dbReference type="AlphaFoldDB" id="A0A7W6IFJ5"/>
<proteinExistence type="predicted"/>
<dbReference type="EMBL" id="JACIDC010000006">
    <property type="protein sequence ID" value="MBB4040389.1"/>
    <property type="molecule type" value="Genomic_DNA"/>
</dbReference>
<accession>A0A7W6IFJ5</accession>
<reference evidence="2 3" key="1">
    <citation type="submission" date="2020-08" db="EMBL/GenBank/DDBJ databases">
        <title>Genomic Encyclopedia of Type Strains, Phase IV (KMG-IV): sequencing the most valuable type-strain genomes for metagenomic binning, comparative biology and taxonomic classification.</title>
        <authorList>
            <person name="Goeker M."/>
        </authorList>
    </citation>
    <scope>NUCLEOTIDE SEQUENCE [LARGE SCALE GENOMIC DNA]</scope>
    <source>
        <strain evidence="2 3">DSM 15743</strain>
    </source>
</reference>
<dbReference type="GO" id="GO:0006508">
    <property type="term" value="P:proteolysis"/>
    <property type="evidence" value="ECO:0007669"/>
    <property type="project" value="InterPro"/>
</dbReference>
<evidence type="ECO:0008006" key="4">
    <source>
        <dbReference type="Google" id="ProtNLM"/>
    </source>
</evidence>
<evidence type="ECO:0000256" key="1">
    <source>
        <dbReference type="SAM" id="MobiDB-lite"/>
    </source>
</evidence>
<organism evidence="2 3">
    <name type="scientific">Microvirga flocculans</name>
    <dbReference type="NCBI Taxonomy" id="217168"/>
    <lineage>
        <taxon>Bacteria</taxon>
        <taxon>Pseudomonadati</taxon>
        <taxon>Pseudomonadota</taxon>
        <taxon>Alphaproteobacteria</taxon>
        <taxon>Hyphomicrobiales</taxon>
        <taxon>Methylobacteriaceae</taxon>
        <taxon>Microvirga</taxon>
    </lineage>
</organism>
<gene>
    <name evidence="2" type="ORF">GGR34_002042</name>
</gene>
<comment type="caution">
    <text evidence="2">The sequence shown here is derived from an EMBL/GenBank/DDBJ whole genome shotgun (WGS) entry which is preliminary data.</text>
</comment>